<feature type="region of interest" description="Disordered" evidence="1">
    <location>
        <begin position="29"/>
        <end position="54"/>
    </location>
</feature>
<evidence type="ECO:0000256" key="2">
    <source>
        <dbReference type="SAM" id="SignalP"/>
    </source>
</evidence>
<organism evidence="3 4">
    <name type="scientific">Streptomyces sanyensis</name>
    <dbReference type="NCBI Taxonomy" id="568869"/>
    <lineage>
        <taxon>Bacteria</taxon>
        <taxon>Bacillati</taxon>
        <taxon>Actinomycetota</taxon>
        <taxon>Actinomycetes</taxon>
        <taxon>Kitasatosporales</taxon>
        <taxon>Streptomycetaceae</taxon>
        <taxon>Streptomyces</taxon>
    </lineage>
</organism>
<dbReference type="Proteomes" id="UP001501147">
    <property type="component" value="Unassembled WGS sequence"/>
</dbReference>
<protein>
    <recommendedName>
        <fullName evidence="5">Gram-positive cocci surface proteins LPxTG domain-containing protein</fullName>
    </recommendedName>
</protein>
<dbReference type="RefSeq" id="WP_345616448.1">
    <property type="nucleotide sequence ID" value="NZ_BAABJV010000031.1"/>
</dbReference>
<gene>
    <name evidence="3" type="ORF">GCM10023329_57620</name>
</gene>
<evidence type="ECO:0000313" key="4">
    <source>
        <dbReference type="Proteomes" id="UP001501147"/>
    </source>
</evidence>
<feature type="compositionally biased region" description="Low complexity" evidence="1">
    <location>
        <begin position="234"/>
        <end position="246"/>
    </location>
</feature>
<evidence type="ECO:0000256" key="1">
    <source>
        <dbReference type="SAM" id="MobiDB-lite"/>
    </source>
</evidence>
<evidence type="ECO:0008006" key="5">
    <source>
        <dbReference type="Google" id="ProtNLM"/>
    </source>
</evidence>
<evidence type="ECO:0000313" key="3">
    <source>
        <dbReference type="EMBL" id="GAA4797070.1"/>
    </source>
</evidence>
<keyword evidence="4" id="KW-1185">Reference proteome</keyword>
<feature type="signal peptide" evidence="2">
    <location>
        <begin position="1"/>
        <end position="32"/>
    </location>
</feature>
<feature type="compositionally biased region" description="Gly residues" evidence="1">
    <location>
        <begin position="258"/>
        <end position="271"/>
    </location>
</feature>
<keyword evidence="2" id="KW-0732">Signal</keyword>
<feature type="region of interest" description="Disordered" evidence="1">
    <location>
        <begin position="207"/>
        <end position="280"/>
    </location>
</feature>
<reference evidence="4" key="1">
    <citation type="journal article" date="2019" name="Int. J. Syst. Evol. Microbiol.">
        <title>The Global Catalogue of Microorganisms (GCM) 10K type strain sequencing project: providing services to taxonomists for standard genome sequencing and annotation.</title>
        <authorList>
            <consortium name="The Broad Institute Genomics Platform"/>
            <consortium name="The Broad Institute Genome Sequencing Center for Infectious Disease"/>
            <person name="Wu L."/>
            <person name="Ma J."/>
        </authorList>
    </citation>
    <scope>NUCLEOTIDE SEQUENCE [LARGE SCALE GENOMIC DNA]</scope>
    <source>
        <strain evidence="4">JCM 18324</strain>
    </source>
</reference>
<comment type="caution">
    <text evidence="3">The sequence shown here is derived from an EMBL/GenBank/DDBJ whole genome shotgun (WGS) entry which is preliminary data.</text>
</comment>
<proteinExistence type="predicted"/>
<dbReference type="EMBL" id="BAABJV010000031">
    <property type="protein sequence ID" value="GAA4797070.1"/>
    <property type="molecule type" value="Genomic_DNA"/>
</dbReference>
<accession>A0ABP9BPQ2</accession>
<feature type="chain" id="PRO_5045236458" description="Gram-positive cocci surface proteins LPxTG domain-containing protein" evidence="2">
    <location>
        <begin position="33"/>
        <end position="311"/>
    </location>
</feature>
<feature type="compositionally biased region" description="Pro residues" evidence="1">
    <location>
        <begin position="217"/>
        <end position="233"/>
    </location>
</feature>
<name>A0ABP9BPQ2_9ACTN</name>
<sequence length="311" mass="31046">MNDAGHRLPPRLVASGAVALSLLAGLPGAARADGNPPGRGWEAETAAGYRPGEGPGTVAPAGACEFSLDGVTWRGSVKAGPTRLKPGKDGTVRVRVRAAGRGSCTASLASYRTHGPTWKSSGLQVFHDWDTLTVAGGARGVLRIAVPDAGCFGQVDLYRDDVVYDGLLDARDGRRHGPLPQGPDRPVIKERLITAWNGGTRSCVARPVPNPSVSAPAPAPSSPAEPTAPPPSVPGAGTSTPGASPVPSSPAPASPGTDTGGAGSAPGGHGPGLARTGAGDTVVHTAPGLLLVGAGGGLLMLRRRRAVTGTD</sequence>